<dbReference type="Gene3D" id="3.40.50.11460">
    <property type="match status" value="1"/>
</dbReference>
<dbReference type="SUPFAM" id="SSF52151">
    <property type="entry name" value="FabD/lysophospholipase-like"/>
    <property type="match status" value="3"/>
</dbReference>
<evidence type="ECO:0000256" key="4">
    <source>
        <dbReference type="ARBA" id="ARBA00023194"/>
    </source>
</evidence>
<dbReference type="GO" id="GO:0004312">
    <property type="term" value="F:fatty acid synthase activity"/>
    <property type="evidence" value="ECO:0007669"/>
    <property type="project" value="TreeGrafter"/>
</dbReference>
<dbReference type="Pfam" id="PF00109">
    <property type="entry name" value="ketoacyl-synt"/>
    <property type="match status" value="3"/>
</dbReference>
<dbReference type="Gene3D" id="3.40.47.10">
    <property type="match status" value="3"/>
</dbReference>
<dbReference type="InterPro" id="IPR020806">
    <property type="entry name" value="PKS_PP-bd"/>
</dbReference>
<dbReference type="Pfam" id="PF16197">
    <property type="entry name" value="KAsynt_C_assoc"/>
    <property type="match status" value="2"/>
</dbReference>
<dbReference type="InterPro" id="IPR013968">
    <property type="entry name" value="PKS_KR"/>
</dbReference>
<evidence type="ECO:0000313" key="9">
    <source>
        <dbReference type="EMBL" id="ADI03776.1"/>
    </source>
</evidence>
<dbReference type="PROSITE" id="PS00606">
    <property type="entry name" value="KS3_1"/>
    <property type="match status" value="3"/>
</dbReference>
<dbReference type="Pfam" id="PF00698">
    <property type="entry name" value="Acyl_transf_1"/>
    <property type="match status" value="3"/>
</dbReference>
<dbReference type="Gene3D" id="3.30.70.3290">
    <property type="match status" value="3"/>
</dbReference>
<feature type="domain" description="Carrier" evidence="7">
    <location>
        <begin position="1595"/>
        <end position="1670"/>
    </location>
</feature>
<keyword evidence="5" id="KW-0511">Multifunctional enzyme</keyword>
<keyword evidence="6" id="KW-0012">Acyltransferase</keyword>
<dbReference type="InterPro" id="IPR009081">
    <property type="entry name" value="PP-bd_ACP"/>
</dbReference>
<feature type="domain" description="Carrier" evidence="7">
    <location>
        <begin position="57"/>
        <end position="132"/>
    </location>
</feature>
<keyword evidence="2" id="KW-0597">Phosphoprotein</keyword>
<dbReference type="KEGG" id="sbh:SBI_00655"/>
<dbReference type="EMBL" id="CP002047">
    <property type="protein sequence ID" value="ADI03776.1"/>
    <property type="molecule type" value="Genomic_DNA"/>
</dbReference>
<evidence type="ECO:0000256" key="5">
    <source>
        <dbReference type="ARBA" id="ARBA00023268"/>
    </source>
</evidence>
<dbReference type="NCBIfam" id="NF045894">
    <property type="entry name" value="PKS_plus_SDR"/>
    <property type="match status" value="3"/>
</dbReference>
<reference evidence="9 10" key="1">
    <citation type="journal article" date="2010" name="J. Bacteriol.">
        <title>Genome sequence of the milbemycin-producing bacterium Streptomyces bingchenggensis.</title>
        <authorList>
            <person name="Wang X.J."/>
            <person name="Yan Y.J."/>
            <person name="Zhang B."/>
            <person name="An J."/>
            <person name="Wang J.J."/>
            <person name="Tian J."/>
            <person name="Jiang L."/>
            <person name="Chen Y.H."/>
            <person name="Huang S.X."/>
            <person name="Yin M."/>
            <person name="Zhang J."/>
            <person name="Gao A.L."/>
            <person name="Liu C.X."/>
            <person name="Zhu Z.X."/>
            <person name="Xiang W.S."/>
        </authorList>
    </citation>
    <scope>NUCLEOTIDE SEQUENCE [LARGE SCALE GENOMIC DNA]</scope>
    <source>
        <strain evidence="9 10">BCW-1</strain>
    </source>
</reference>
<dbReference type="RefSeq" id="WP_014173255.1">
    <property type="nucleotide sequence ID" value="NC_016582.1"/>
</dbReference>
<feature type="domain" description="Ketosynthase family 3 (KS3)" evidence="8">
    <location>
        <begin position="3228"/>
        <end position="3649"/>
    </location>
</feature>
<dbReference type="PANTHER" id="PTHR43775:SF51">
    <property type="entry name" value="INACTIVE PHENOLPHTHIOCEROL SYNTHESIS POLYKETIDE SYNTHASE TYPE I PKS1-RELATED"/>
    <property type="match status" value="1"/>
</dbReference>
<keyword evidence="3" id="KW-0808">Transferase</keyword>
<dbReference type="Pfam" id="PF00550">
    <property type="entry name" value="PP-binding"/>
    <property type="match status" value="4"/>
</dbReference>
<feature type="domain" description="Ketosynthase family 3 (KS3)" evidence="8">
    <location>
        <begin position="1691"/>
        <end position="2109"/>
    </location>
</feature>
<dbReference type="HOGENOM" id="CLU_223414_0_0_11"/>
<name>D7C2C2_STRBB</name>
<dbReference type="Gene3D" id="3.40.50.720">
    <property type="entry name" value="NAD(P)-binding Rossmann-like Domain"/>
    <property type="match status" value="3"/>
</dbReference>
<gene>
    <name evidence="9" type="primary">pks3-3</name>
    <name evidence="9" type="ordered locus">SBI_00655</name>
</gene>
<dbReference type="FunFam" id="3.40.47.10:FF:000019">
    <property type="entry name" value="Polyketide synthase type I"/>
    <property type="match status" value="3"/>
</dbReference>
<dbReference type="Gene3D" id="1.10.1200.10">
    <property type="entry name" value="ACP-like"/>
    <property type="match status" value="4"/>
</dbReference>
<evidence type="ECO:0000256" key="6">
    <source>
        <dbReference type="ARBA" id="ARBA00023315"/>
    </source>
</evidence>
<dbReference type="PANTHER" id="PTHR43775">
    <property type="entry name" value="FATTY ACID SYNTHASE"/>
    <property type="match status" value="1"/>
</dbReference>
<dbReference type="InterPro" id="IPR014030">
    <property type="entry name" value="Ketoacyl_synth_N"/>
</dbReference>
<proteinExistence type="predicted"/>
<dbReference type="eggNOG" id="COG1086">
    <property type="taxonomic scope" value="Bacteria"/>
</dbReference>
<dbReference type="SMART" id="SM00827">
    <property type="entry name" value="PKS_AT"/>
    <property type="match status" value="3"/>
</dbReference>
<feature type="domain" description="Ketosynthase family 3 (KS3)" evidence="8">
    <location>
        <begin position="153"/>
        <end position="577"/>
    </location>
</feature>
<dbReference type="SMART" id="SM00823">
    <property type="entry name" value="PKS_PP"/>
    <property type="match status" value="4"/>
</dbReference>
<dbReference type="SMART" id="SM00822">
    <property type="entry name" value="PKS_KR"/>
    <property type="match status" value="3"/>
</dbReference>
<keyword evidence="10" id="KW-1185">Reference proteome</keyword>
<dbReference type="CDD" id="cd00833">
    <property type="entry name" value="PKS"/>
    <property type="match status" value="3"/>
</dbReference>
<dbReference type="eggNOG" id="COG1028">
    <property type="taxonomic scope" value="Bacteria"/>
</dbReference>
<dbReference type="SUPFAM" id="SSF47336">
    <property type="entry name" value="ACP-like"/>
    <property type="match status" value="4"/>
</dbReference>
<dbReference type="InterPro" id="IPR032821">
    <property type="entry name" value="PKS_assoc"/>
</dbReference>
<dbReference type="Gene3D" id="6.10.140.1830">
    <property type="match status" value="3"/>
</dbReference>
<dbReference type="SUPFAM" id="SSF53901">
    <property type="entry name" value="Thiolase-like"/>
    <property type="match status" value="3"/>
</dbReference>
<dbReference type="GO" id="GO:0031177">
    <property type="term" value="F:phosphopantetheine binding"/>
    <property type="evidence" value="ECO:0007669"/>
    <property type="project" value="InterPro"/>
</dbReference>
<dbReference type="STRING" id="749414.SBI_00655"/>
<accession>D7C2C2</accession>
<dbReference type="PROSITE" id="PS52004">
    <property type="entry name" value="KS3_2"/>
    <property type="match status" value="3"/>
</dbReference>
<dbReference type="SUPFAM" id="SSF55048">
    <property type="entry name" value="Probable ACP-binding domain of malonyl-CoA ACP transacylase"/>
    <property type="match status" value="3"/>
</dbReference>
<dbReference type="InterPro" id="IPR016036">
    <property type="entry name" value="Malonyl_transacylase_ACP-bd"/>
</dbReference>
<dbReference type="InterPro" id="IPR020841">
    <property type="entry name" value="PKS_Beta-ketoAc_synthase_dom"/>
</dbReference>
<keyword evidence="4" id="KW-0045">Antibiotic biosynthesis</keyword>
<dbReference type="Pfam" id="PF02801">
    <property type="entry name" value="Ketoacyl-synt_C"/>
    <property type="match status" value="3"/>
</dbReference>
<dbReference type="InterPro" id="IPR018201">
    <property type="entry name" value="Ketoacyl_synth_AS"/>
</dbReference>
<dbReference type="InterPro" id="IPR036736">
    <property type="entry name" value="ACP-like_sf"/>
</dbReference>
<dbReference type="GO" id="GO:0004315">
    <property type="term" value="F:3-oxoacyl-[acyl-carrier-protein] synthase activity"/>
    <property type="evidence" value="ECO:0007669"/>
    <property type="project" value="InterPro"/>
</dbReference>
<dbReference type="eggNOG" id="COG3321">
    <property type="taxonomic scope" value="Bacteria"/>
</dbReference>
<dbReference type="InterPro" id="IPR057326">
    <property type="entry name" value="KR_dom"/>
</dbReference>
<dbReference type="Pfam" id="PF18369">
    <property type="entry name" value="PKS_DE"/>
    <property type="match status" value="3"/>
</dbReference>
<dbReference type="InterPro" id="IPR014043">
    <property type="entry name" value="Acyl_transferase_dom"/>
</dbReference>
<organism evidence="9 10">
    <name type="scientific">Streptomyces bingchenggensis (strain BCW-1)</name>
    <dbReference type="NCBI Taxonomy" id="749414"/>
    <lineage>
        <taxon>Bacteria</taxon>
        <taxon>Bacillati</taxon>
        <taxon>Actinomycetota</taxon>
        <taxon>Actinomycetes</taxon>
        <taxon>Kitasatosporales</taxon>
        <taxon>Streptomycetaceae</taxon>
        <taxon>Streptomyces</taxon>
    </lineage>
</organism>
<dbReference type="InterPro" id="IPR014031">
    <property type="entry name" value="Ketoacyl_synth_C"/>
</dbReference>
<evidence type="ECO:0000256" key="1">
    <source>
        <dbReference type="ARBA" id="ARBA00022450"/>
    </source>
</evidence>
<dbReference type="SMART" id="SM01294">
    <property type="entry name" value="PKS_PP_betabranch"/>
    <property type="match status" value="4"/>
</dbReference>
<feature type="domain" description="Carrier" evidence="7">
    <location>
        <begin position="3135"/>
        <end position="3210"/>
    </location>
</feature>
<dbReference type="InterPro" id="IPR016035">
    <property type="entry name" value="Acyl_Trfase/lysoPLipase"/>
</dbReference>
<protein>
    <submittedName>
        <fullName evidence="9">Modular polyketide synthase</fullName>
    </submittedName>
</protein>
<evidence type="ECO:0000256" key="3">
    <source>
        <dbReference type="ARBA" id="ARBA00022679"/>
    </source>
</evidence>
<dbReference type="InterPro" id="IPR050091">
    <property type="entry name" value="PKS_NRPS_Biosynth_Enz"/>
</dbReference>
<dbReference type="InterPro" id="IPR036291">
    <property type="entry name" value="NAD(P)-bd_dom_sf"/>
</dbReference>
<dbReference type="InterPro" id="IPR001227">
    <property type="entry name" value="Ac_transferase_dom_sf"/>
</dbReference>
<evidence type="ECO:0000313" key="10">
    <source>
        <dbReference type="Proteomes" id="UP000000377"/>
    </source>
</evidence>
<dbReference type="Pfam" id="PF22621">
    <property type="entry name" value="CurL-like_PKS_C"/>
    <property type="match status" value="1"/>
</dbReference>
<dbReference type="Pfam" id="PF08659">
    <property type="entry name" value="KR"/>
    <property type="match status" value="3"/>
</dbReference>
<keyword evidence="1" id="KW-0596">Phosphopantetheine</keyword>
<dbReference type="Proteomes" id="UP000000377">
    <property type="component" value="Chromosome"/>
</dbReference>
<dbReference type="InterPro" id="IPR006162">
    <property type="entry name" value="Ppantetheine_attach_site"/>
</dbReference>
<dbReference type="SMART" id="SM00825">
    <property type="entry name" value="PKS_KS"/>
    <property type="match status" value="3"/>
</dbReference>
<feature type="domain" description="Carrier" evidence="7">
    <location>
        <begin position="4671"/>
        <end position="4746"/>
    </location>
</feature>
<dbReference type="GO" id="GO:0033068">
    <property type="term" value="P:macrolide biosynthetic process"/>
    <property type="evidence" value="ECO:0007669"/>
    <property type="project" value="UniProtKB-ARBA"/>
</dbReference>
<sequence>MSTGSATTRSSPRCGRRACSTRCRSATTRAEAAEPAGGAEGEFAAKLLSLPAAERDRLLLELVRTEAAAVLGHGSPEALTEERAFRDIGFDSLTAVDLRNRLAAATGLTLPTTLVFDHPSPAALATYLRVLIAADRDAPAGSAPAPATAVADDEPIAIIGMSCRYPGGVASPEELWDLVVGGGDAITGFPADRGWDAEALYDPDPDRKGRTYSTQGGFLHDVADFDAAFFGISPREAVAMDPQQRLLLETAWEAFERAGVDPATLRGSNTGTFIGASYQDYTTGVRGAAEGSEGHMITGTLSSVLSGRVSYVFGLEGPAVTLDTACSSSLVALHLACQSLRDGESSLALAGGVSVMATPSAFVGFSRQRAMAADGRCKAYSDAADGMSLAEGVGLVLIERLSDALRNGHPVLALVRGSAINQDGASNGLTAPNGPAQQRVIRQALANARLSAGEIDAIEGHGTGTALGDPIEAQALLATYGQGRERPLLLGSVKSNIGHTQMASGVAGVIKMVMAMRQGLLPPTLHVDQPSSHVDWSAGAIELLTEPAEWPATGRPRRSAVSSFGLSGTNAHTVLEQAPGAAEPAEAGTFAAPVPVTLSARGDEALRAQAARLLSVLEAGPELPLKDVAFSLATTRSALERRATVVAADRAELLGGLTALRDGAPHAALVQGGPAGGRTAFLFSGQGSQRAGMGRELYEAFPVFAEALDEMCAHLDGHLERPLREVLFAEEGSAEAELVDRTGWTQPALFAFEVALYRLVESWGITADCLAGHSIGEIAAAHVAGVLSQADACALVAARARLMQELPSGGCMVAIEAAEDEIVPRLGEGVSIAAVNGPRSVVVAGEESLVGQIAARFAEEGRKTRRLTVSHAFHSPLMEPMLDGFRQVAEGLSYEPPRIALVSNLTGGPASAEEVCSPEYWVEHVRRTVRFADGVEWLAGQGVTAFLELGPDGVLTAMAQESLADRPRTALLPALRKGRAEVSALVSALARLHTHGVGVDWTAFFAGSGAHRVDLPTYAFQRRRFWPETVAGADAGGVLDAVRAEDTEFWSAVERADLETLGTALDLDDGVLTAMVPALSTWRKQRRDRSATDSWRYRITWKPVTGNASGAPALSGRWLVVAPPGAAEDTWARAVLDGLGVPTVLVESAAEDRATPTELLGRTDAEGTVFTGVLALPAHHTPGDEGDPATVAAWAATVVQALGDAGIEAPLWCLTRGAVSIGRSEPVLDPAQAAVWGLGRVAALEHPERWGGLVDLPADPDPKAARRLAGVLARTGGEDQVAVRASGAYVRRLTRIPAEPSAESREFTPAGTVLITGGTGALGGHLARWLAAEGAAHLVLLSRRGPSAPGADGLVRELTELGARVTVEACDAADRDALAAVLDRIPADTPLTAVIHTAGVLDDGVVDALTPDRFTAVMRSKAQAARNLAELTEDRDLAAFVLFSSVAGTIGAPGQGNYAAANAYLDALAQRRRDRGLTATSLAWGPWSEAGMVADGAALEGRVRRGGYTPMPPRLAVAALRQALERDERVVTVADIDWDRFLGVFATARPAPLVADLPEVRRALEATDTGRGGAPSDGQGLHGGLTGLPEAERRAYVLGLVRGRVAAVLGHGDTTTIAPDQAFRDLGFDSLTTVELRNALSAETGLTLPSSLVYDYPTPYALADFLLAEVLGAAADTAMAPAASAAPSAADDPIAIVGVSCRFPGGVASPEDLWRLLADGGDGITPFPTDRGWDLDALAGGASATREGGFLPGAGDFDAAFFGISPREALAMDPQQRLLLETSWEALERAGIDPATLRGSDTGVFVGTNGQDYAGVLRKATADVRGHVATGNTASVMSGRLSYTLGLEGPAVTVDTACSSSLVSLHWAAQALRRGECSLVLAGGVSVMSSPDSFTEFSVQGGLAPDGRCKAFADTADGTAWSEGVGVLVLERLSDAVRNGHEVWGVVRGTAVNQDGASNGLTAPNGPAQQRVIRQALSDARLTPADVDAVEAHGTGTTLGDPIEAHALLATYGRERPEPLLLGTVKSNIGHTQAAAGAAGVIKMVMAMRHGVLPRTLHVDTPSSHVDWASGAVSLVREATPWPRRGRRRRAGVSAFGVSGTNAHVIVEQAPTAEPAERYEPEQIPTVVPWVVSGRGPEGLSAQLGGLTSFIERSDPRPSPVAVGYTLATGRPAFDHRAVLLATDDGVTEAARGVIRAPGGRTAFLFSGQGSQRPGMGRQLYDRFPAFAEALDDVLAHLDVELDRPLREVFFAETGTAEAELLDRTGYTQPALFAVEVALFRLLESWGVRPDLLAGHSIGELAAAHVAGVLSLADACRLVAARARLMEALPSGGAMVSLEAAEDEVAQLLAGHGELVSVAAVNGPAATVIAGDEEAVARIAARLESRGRRTRRLRVSHAFHSPLMEPMLDPFATVAEHLAYQEPRIPVVSTLTGRLATAEELCSPAYWVRQVRETVRFADGVRTLRDAGATAFVELGPDRVLAAMARHTLADERPEPLVAPLLRADRDEEAEITAALGALHVHGVPVDWSAYFGGTGARLTTLPTYAFQRERYWPELAPGTAENAAADPVDAEFWSAVEREDLESLASTLELDGDSLTAVVPALSSWRRSRHDESVVDGWRYEASWTPLTGPAFAGTPTGALEGTWLLLVPAPDEPGAVDEEWPAAVAEQLGQGESGTVRIEVAGADRAALAARLGEVRTGDGPFAGVLSLLALGRTGSEATALTCALIQALGDAGIEAPLWCATVGAVRVGRGDGPADPGQAAVWGLGRVAALEHPERWGGLVDLPGSPDQRARARLTAVLGGGAGDLAEDQIAVRANGVFGRRLVRAAAPVADGRWRPRGTVWVTGGTGATAGQLARWLAAEGAGHLVLTGPQDPDAPDIAELAAELAVELAESGVRVTARAYDPADRDAPAALLDEFPPDAVVHAGQPDLSPVAPVAMDRIDALGPAPLAAAVADRIAAAAHLDELLGDRPLDAFVLLTSVAGVWGVAGRGADAAVDAALEALARRRRARGAPATSVAWSAWATSPTDTPDGMAAHLRLSGLPALPPRLAVTALGRAVDGELDAVTIADVAWDRFAPAFTAVRPSALFTALPEARTALESAAAGRDTGESGATGIAAELRTRLLGLPGVRRSHVLLDLVRGEVAEVLGHGGAEAIEADRAFSDLGFDSLTAVDLRNQLTRATGLPLPTTLAFDHPTPAALADHLYAELLGQDGADDTAALPARTADDPIVIVGMSCRYPGGVRSPEDLWQLVVDEADAIGQLPTDRGWDLDTLSGGTRDGRGRSTAQSGGFLYDAADFDPGFFGIAPREAMVMDPQQRLVLEAAWEALERAGVDPHRLRGGDTGVFVGATSGDYRPPADQRGHAQTAQAASLISGRLSYSFGLEGPAVTVDTACSSSLVALHLAAQALRSGECSLALAGGVTVMSTPVGFVEFSDMGALSPDGRCKAFAEAADGTGWSEGVGMLVVERMSDARRNGHRILAFLRGSAVNQDGASNGLTAPNGPSQRRVIRRALANAGLSPADVDVVEAHGTGTTLGDPIEAQALLATYGQDRAPDQPLLLGSVKSNIGHTQSAAGVAGVIKTVMAMRHGVVPRTLHLDAPSSHVDWSAGAVELAAEATAWPGTGRPRRAGISSFGASGTNAHAIIEQAPDDEPARTPAAPLRDGAPWPVALSARTPQALRDQARLMLRHVAADPDLGLADLAFSLAATRSAFEKRAAVLSADRDELMEGLEAVADGRPSPRVIEDTAAGGRTAFLFSGQGSQRAGMGRELYETFPVFAEAFDAVCAHLDAHLERPLSEVVFAQPGSAEAEALDETRWTQPALFAVEVALFRLLESWGIVPDYLAGHSIGEIAAAHVAGVFSLPDACALVAARGRLMQELPSGGAMVALQATEEEVAPHLGERVSVAAVNGPRSVVVAGDEAAVLDVAARFEEQGRKTRRLTVSHAFHSALMEPMLAEFGRVVRSLSLEAPRIALVSNLTGDVVSAERVCAPEYWVEHIRRTVRFADGVSRLAAEGVTTFLEVGPDAVLTAMARETLGERPADALLVPALRRTRGEEATLVAAVARLHTHGVGVDWAGFFAPSGARPVDLPTYPFQQQRFWPEEAAGQETAPDSAPDTADADFWATVERADQADIASLATTLDVDDEALTKVLPALSSWRRRRHEQSVVGSWRYRIGWKPLTGPAPGAPSGTWLAVVPAGHADDPWVNAVVEALGTETVRLEVTAPDRAALAERLRAQMAEGPRPAGVVSLLAVADSAGPVVPPGLALTAVLVQALGDAEVEARLWCVTRGAVSVGRTERVAGPRQAAVWGLGRVAALEHPQRWGGLVDLPEELDGRIAARFAAVLGRPGGTEPAEDQVAVRASGVFGRRLRRPVGAPPEDGWRPSGTVLVTGGTGTLGGHVARWLARSGAEHILLASRSGPEAEGAEELRSELAGTGARVSIVACDVADRRQVADLLADIPGDCPLTAVVHAAGVLDDGVLDGLSPQRFETVFRSKVESATVLDELTRDLNLTAFVLFSSASGAVGNAGQANYAAANAVLDALAERRRDQGLPATSVAWGAWAGGGMAASARAEETSHRTGVAAMAPEAALSAMRSAVGSEEPTSVVADIDQARFIHAFTTLRPSPLLRELPRYAELTAGATVSPRDQASAAAELRERVLGRPAAERPRVVLDLVRAQVAGVLGYTGPEAVGAERAFKDLGFDSLAAIELRNQLTVTTGLSLPATLVFDHPTPVALAEHVLRELVPETAGGSPADERENEIRALLTSVPLARLREVGLLEPLLQLAGHPTATAEQAPGDSIDAMDLDDLVRAALDGNGH</sequence>
<dbReference type="FunFam" id="1.10.1200.10:FF:000007">
    <property type="entry name" value="Probable polyketide synthase pks17"/>
    <property type="match status" value="4"/>
</dbReference>
<dbReference type="PROSITE" id="PS50075">
    <property type="entry name" value="CARRIER"/>
    <property type="match status" value="4"/>
</dbReference>
<evidence type="ECO:0000259" key="8">
    <source>
        <dbReference type="PROSITE" id="PS52004"/>
    </source>
</evidence>
<dbReference type="SUPFAM" id="SSF51735">
    <property type="entry name" value="NAD(P)-binding Rossmann-fold domains"/>
    <property type="match status" value="6"/>
</dbReference>
<evidence type="ECO:0000256" key="2">
    <source>
        <dbReference type="ARBA" id="ARBA00022553"/>
    </source>
</evidence>
<dbReference type="PROSITE" id="PS00012">
    <property type="entry name" value="PHOSPHOPANTETHEINE"/>
    <property type="match status" value="4"/>
</dbReference>
<dbReference type="PATRIC" id="fig|749414.3.peg.670"/>
<dbReference type="Gene3D" id="3.40.366.10">
    <property type="entry name" value="Malonyl-Coenzyme A Acyl Carrier Protein, domain 2"/>
    <property type="match status" value="3"/>
</dbReference>
<dbReference type="InterPro" id="IPR041618">
    <property type="entry name" value="PKS_DE"/>
</dbReference>
<dbReference type="GO" id="GO:0006633">
    <property type="term" value="P:fatty acid biosynthetic process"/>
    <property type="evidence" value="ECO:0007669"/>
    <property type="project" value="InterPro"/>
</dbReference>
<dbReference type="InterPro" id="IPR016039">
    <property type="entry name" value="Thiolase-like"/>
</dbReference>
<dbReference type="FunFam" id="3.40.366.10:FF:000002">
    <property type="entry name" value="Probable polyketide synthase 2"/>
    <property type="match status" value="3"/>
</dbReference>
<evidence type="ECO:0000259" key="7">
    <source>
        <dbReference type="PROSITE" id="PS50075"/>
    </source>
</evidence>
<dbReference type="eggNOG" id="COG0300">
    <property type="taxonomic scope" value="Bacteria"/>
</dbReference>
<dbReference type="CDD" id="cd08952">
    <property type="entry name" value="KR_1_SDR_x"/>
    <property type="match status" value="3"/>
</dbReference>